<dbReference type="GO" id="GO:0006813">
    <property type="term" value="P:potassium ion transport"/>
    <property type="evidence" value="ECO:0007669"/>
    <property type="project" value="InterPro"/>
</dbReference>
<keyword evidence="2" id="KW-0813">Transport</keyword>
<dbReference type="PANTHER" id="PTHR30445">
    <property type="entry name" value="K(+)_H(+) ANTIPORTER SUBUNIT KHTT"/>
    <property type="match status" value="1"/>
</dbReference>
<proteinExistence type="predicted"/>
<dbReference type="InterPro" id="IPR026022">
    <property type="entry name" value="PhoU_dom"/>
</dbReference>
<dbReference type="Pfam" id="PF01895">
    <property type="entry name" value="PhoU"/>
    <property type="match status" value="2"/>
</dbReference>
<dbReference type="SUPFAM" id="SSF109755">
    <property type="entry name" value="PhoU-like"/>
    <property type="match status" value="2"/>
</dbReference>
<dbReference type="PANTHER" id="PTHR30445:SF8">
    <property type="entry name" value="K(+)_H(+) ANTIPORTER SUBUNIT KHTT"/>
    <property type="match status" value="1"/>
</dbReference>
<dbReference type="SUPFAM" id="SSF116726">
    <property type="entry name" value="TrkA C-terminal domain-like"/>
    <property type="match status" value="2"/>
</dbReference>
<keyword evidence="2" id="KW-0406">Ion transport</keyword>
<organism evidence="2">
    <name type="scientific">uncultured Rubrobacteraceae bacterium</name>
    <dbReference type="NCBI Taxonomy" id="349277"/>
    <lineage>
        <taxon>Bacteria</taxon>
        <taxon>Bacillati</taxon>
        <taxon>Actinomycetota</taxon>
        <taxon>Rubrobacteria</taxon>
        <taxon>Rubrobacterales</taxon>
        <taxon>Rubrobacteraceae</taxon>
        <taxon>environmental samples</taxon>
    </lineage>
</organism>
<feature type="domain" description="RCK C-terminal" evidence="1">
    <location>
        <begin position="106"/>
        <end position="190"/>
    </location>
</feature>
<dbReference type="EMBL" id="CADCVC010000102">
    <property type="protein sequence ID" value="CAA9439458.1"/>
    <property type="molecule type" value="Genomic_DNA"/>
</dbReference>
<name>A0A6J4QK40_9ACTN</name>
<reference evidence="2" key="1">
    <citation type="submission" date="2020-02" db="EMBL/GenBank/DDBJ databases">
        <authorList>
            <person name="Meier V. D."/>
        </authorList>
    </citation>
    <scope>NUCLEOTIDE SEQUENCE</scope>
    <source>
        <strain evidence="2">AVDCRST_MAG80</strain>
    </source>
</reference>
<dbReference type="GO" id="GO:0008324">
    <property type="term" value="F:monoatomic cation transmembrane transporter activity"/>
    <property type="evidence" value="ECO:0007669"/>
    <property type="project" value="InterPro"/>
</dbReference>
<gene>
    <name evidence="2" type="ORF">AVDCRST_MAG80-1180</name>
</gene>
<dbReference type="InterPro" id="IPR036721">
    <property type="entry name" value="RCK_C_sf"/>
</dbReference>
<dbReference type="AlphaFoldDB" id="A0A6J4QK40"/>
<evidence type="ECO:0000313" key="2">
    <source>
        <dbReference type="EMBL" id="CAA9439458.1"/>
    </source>
</evidence>
<dbReference type="Gene3D" id="1.20.58.220">
    <property type="entry name" value="Phosphate transport system protein phou homolog 2, domain 2"/>
    <property type="match status" value="2"/>
</dbReference>
<keyword evidence="2" id="KW-0407">Ion channel</keyword>
<sequence length="405" mass="44544">MREDRPRNLKDMLTEAKNTSELMVDLAYAALFYNSEDISEEVFRLEERLNGLVFDMRTLAILAARSPADSEQMAGILQVVQDIEKIGNAAYDIARIVVKRLGIPPELLQDLPEAEETTIRVRIEPESTLDGRSLEELDLPVETGMRPIAVRSGLDWNFDPDPEDVLREGDVLFLQGPPEGVVEVRRLAGVPVPVAEGPTGSNGGPRNGEGLSEIERAVDILIEMKNLSEVAVGLAYSALLYYDAGLAREVVAIEDEMDEMRYRLERWVLLAAGHVEDPPRLRGVLHLATASEAIADCAMEMVWMVEKGEEVHPVLSAAVEESDEIVLKLNVVPGSPADGRTLGSLRLETETGMYVLAVNRGGRWTYRPRDSYTLKGGDSILATGAPEGLEPLAELFGQELEELGE</sequence>
<feature type="domain" description="RCK C-terminal" evidence="1">
    <location>
        <begin position="312"/>
        <end position="398"/>
    </location>
</feature>
<dbReference type="Pfam" id="PF02080">
    <property type="entry name" value="TrkA_C"/>
    <property type="match status" value="2"/>
</dbReference>
<dbReference type="InterPro" id="IPR006037">
    <property type="entry name" value="RCK_C"/>
</dbReference>
<dbReference type="InterPro" id="IPR050144">
    <property type="entry name" value="AAE_transporter"/>
</dbReference>
<dbReference type="PROSITE" id="PS51202">
    <property type="entry name" value="RCK_C"/>
    <property type="match status" value="2"/>
</dbReference>
<accession>A0A6J4QK40</accession>
<evidence type="ECO:0000259" key="1">
    <source>
        <dbReference type="PROSITE" id="PS51202"/>
    </source>
</evidence>
<protein>
    <submittedName>
        <fullName evidence="2">Potassium channel protein</fullName>
    </submittedName>
</protein>
<dbReference type="InterPro" id="IPR038078">
    <property type="entry name" value="PhoU-like_sf"/>
</dbReference>
<dbReference type="Gene3D" id="3.30.70.1450">
    <property type="entry name" value="Regulator of K+ conductance, C-terminal domain"/>
    <property type="match status" value="2"/>
</dbReference>